<organism evidence="1 2">
    <name type="scientific">Streptomyces rubrolavendulae</name>
    <dbReference type="NCBI Taxonomy" id="285473"/>
    <lineage>
        <taxon>Bacteria</taxon>
        <taxon>Bacillati</taxon>
        <taxon>Actinomycetota</taxon>
        <taxon>Actinomycetes</taxon>
        <taxon>Kitasatosporales</taxon>
        <taxon>Streptomycetaceae</taxon>
        <taxon>Streptomyces</taxon>
    </lineage>
</organism>
<gene>
    <name evidence="1" type="ORF">A4G23_04681</name>
</gene>
<reference evidence="1 2" key="1">
    <citation type="submission" date="2016-09" db="EMBL/GenBank/DDBJ databases">
        <title>Streptomyces rubrolavendulae MJM4426 Genome sequencing and assembly.</title>
        <authorList>
            <person name="Kim J.-G."/>
        </authorList>
    </citation>
    <scope>NUCLEOTIDE SEQUENCE [LARGE SCALE GENOMIC DNA]</scope>
    <source>
        <strain evidence="1 2">MJM4426</strain>
    </source>
</reference>
<keyword evidence="2" id="KW-1185">Reference proteome</keyword>
<accession>A0A1D8G8M9</accession>
<dbReference type="Gene3D" id="3.80.10.10">
    <property type="entry name" value="Ribonuclease Inhibitor"/>
    <property type="match status" value="1"/>
</dbReference>
<dbReference type="SUPFAM" id="SSF52047">
    <property type="entry name" value="RNI-like"/>
    <property type="match status" value="1"/>
</dbReference>
<dbReference type="KEGG" id="srn:A4G23_04681"/>
<evidence type="ECO:0000313" key="2">
    <source>
        <dbReference type="Proteomes" id="UP000095349"/>
    </source>
</evidence>
<dbReference type="Proteomes" id="UP000095349">
    <property type="component" value="Chromosome"/>
</dbReference>
<dbReference type="InterPro" id="IPR047722">
    <property type="entry name" value="STM4015-like"/>
</dbReference>
<dbReference type="RefSeq" id="WP_069978649.1">
    <property type="nucleotide sequence ID" value="NZ_CP017316.1"/>
</dbReference>
<dbReference type="AlphaFoldDB" id="A0A1D8G8M9"/>
<dbReference type="InterPro" id="IPR032675">
    <property type="entry name" value="LRR_dom_sf"/>
</dbReference>
<dbReference type="NCBIfam" id="NF038076">
    <property type="entry name" value="fam_STM4015"/>
    <property type="match status" value="1"/>
</dbReference>
<evidence type="ECO:0008006" key="3">
    <source>
        <dbReference type="Google" id="ProtNLM"/>
    </source>
</evidence>
<dbReference type="PATRIC" id="fig|285473.5.peg.4933"/>
<dbReference type="EMBL" id="CP017316">
    <property type="protein sequence ID" value="AOT61792.1"/>
    <property type="molecule type" value="Genomic_DNA"/>
</dbReference>
<dbReference type="STRING" id="285473.A4G23_04681"/>
<name>A0A1D8G8M9_9ACTN</name>
<dbReference type="OrthoDB" id="9781345at2"/>
<evidence type="ECO:0000313" key="1">
    <source>
        <dbReference type="EMBL" id="AOT61792.1"/>
    </source>
</evidence>
<protein>
    <recommendedName>
        <fullName evidence="3">Leucine Rich repeats (2 copies)</fullName>
    </recommendedName>
</protein>
<proteinExistence type="predicted"/>
<sequence length="317" mass="34026">MVSHKNEWCGLPVYDFPGPEDQAGTKLPDAGAVAWRVSVDTYDAEETWPEAFARFTAAVDPGAVRAIVVGAWEEAYENGPEKVIRALLDARGRLTSLRGLFLGDMESEECEISWITQGDVTPLLDGFPDLEEFGVRGGTGLAFSAAAHRRLRSLLVETGGMHAEAVRGVAACDLPALRSLELWLGTDQYGGDCAVGDVAPILDGSRLPALRHLALVNSDIEDAIAAAVASAPVVARLTSLDLSKGVLTDEGATALLGGQPLTHLDRLDLHHNYLTGPLRQRLRETLESAGVVLDLDPGHADEDEWDGRVWRYVAVGE</sequence>